<sequence>MAVGHELNIRCILEEGPVRNVELIASLGLHVD</sequence>
<accession>A0A4Y2PNB9</accession>
<dbReference type="EMBL" id="BGPR01011705">
    <property type="protein sequence ID" value="GBN52572.1"/>
    <property type="molecule type" value="Genomic_DNA"/>
</dbReference>
<comment type="caution">
    <text evidence="1">The sequence shown here is derived from an EMBL/GenBank/DDBJ whole genome shotgun (WGS) entry which is preliminary data.</text>
</comment>
<organism evidence="1 2">
    <name type="scientific">Araneus ventricosus</name>
    <name type="common">Orbweaver spider</name>
    <name type="synonym">Epeira ventricosa</name>
    <dbReference type="NCBI Taxonomy" id="182803"/>
    <lineage>
        <taxon>Eukaryota</taxon>
        <taxon>Metazoa</taxon>
        <taxon>Ecdysozoa</taxon>
        <taxon>Arthropoda</taxon>
        <taxon>Chelicerata</taxon>
        <taxon>Arachnida</taxon>
        <taxon>Araneae</taxon>
        <taxon>Araneomorphae</taxon>
        <taxon>Entelegynae</taxon>
        <taxon>Araneoidea</taxon>
        <taxon>Araneidae</taxon>
        <taxon>Araneus</taxon>
    </lineage>
</organism>
<name>A0A4Y2PNB9_ARAVE</name>
<feature type="non-terminal residue" evidence="1">
    <location>
        <position position="32"/>
    </location>
</feature>
<keyword evidence="2" id="KW-1185">Reference proteome</keyword>
<gene>
    <name evidence="1" type="ORF">AVEN_244272_1</name>
</gene>
<evidence type="ECO:0000313" key="1">
    <source>
        <dbReference type="EMBL" id="GBN52572.1"/>
    </source>
</evidence>
<evidence type="ECO:0000313" key="2">
    <source>
        <dbReference type="Proteomes" id="UP000499080"/>
    </source>
</evidence>
<dbReference type="Proteomes" id="UP000499080">
    <property type="component" value="Unassembled WGS sequence"/>
</dbReference>
<proteinExistence type="predicted"/>
<reference evidence="1 2" key="1">
    <citation type="journal article" date="2019" name="Sci. Rep.">
        <title>Orb-weaving spider Araneus ventricosus genome elucidates the spidroin gene catalogue.</title>
        <authorList>
            <person name="Kono N."/>
            <person name="Nakamura H."/>
            <person name="Ohtoshi R."/>
            <person name="Moran D.A.P."/>
            <person name="Shinohara A."/>
            <person name="Yoshida Y."/>
            <person name="Fujiwara M."/>
            <person name="Mori M."/>
            <person name="Tomita M."/>
            <person name="Arakawa K."/>
        </authorList>
    </citation>
    <scope>NUCLEOTIDE SEQUENCE [LARGE SCALE GENOMIC DNA]</scope>
</reference>
<protein>
    <submittedName>
        <fullName evidence="1">Uncharacterized protein</fullName>
    </submittedName>
</protein>
<dbReference type="AlphaFoldDB" id="A0A4Y2PNB9"/>